<dbReference type="EMBL" id="VCLA01000187">
    <property type="protein sequence ID" value="MQT04178.1"/>
    <property type="molecule type" value="Genomic_DNA"/>
</dbReference>
<proteinExistence type="predicted"/>
<protein>
    <submittedName>
        <fullName evidence="2">Uncharacterized protein</fullName>
    </submittedName>
</protein>
<evidence type="ECO:0000256" key="1">
    <source>
        <dbReference type="SAM" id="MobiDB-lite"/>
    </source>
</evidence>
<comment type="caution">
    <text evidence="2">The sequence shown here is derived from an EMBL/GenBank/DDBJ whole genome shotgun (WGS) entry which is preliminary data.</text>
</comment>
<evidence type="ECO:0000313" key="2">
    <source>
        <dbReference type="EMBL" id="MQT04178.1"/>
    </source>
</evidence>
<accession>A0A646KQ26</accession>
<organism evidence="2 3">
    <name type="scientific">Streptomyces jumonjinensis</name>
    <dbReference type="NCBI Taxonomy" id="1945"/>
    <lineage>
        <taxon>Bacteria</taxon>
        <taxon>Bacillati</taxon>
        <taxon>Actinomycetota</taxon>
        <taxon>Actinomycetes</taxon>
        <taxon>Kitasatosporales</taxon>
        <taxon>Streptomycetaceae</taxon>
        <taxon>Streptomyces</taxon>
    </lineage>
</organism>
<evidence type="ECO:0000313" key="3">
    <source>
        <dbReference type="Proteomes" id="UP000419138"/>
    </source>
</evidence>
<name>A0A646KQ26_STRJU</name>
<reference evidence="2 3" key="1">
    <citation type="submission" date="2019-05" db="EMBL/GenBank/DDBJ databases">
        <title>Comparative genomics and metabolomics analyses of clavulanic acid producing Streptomyces species provides insight into specialized metabolism and evolution of beta-lactam biosynthetic gene clusters.</title>
        <authorList>
            <person name="Moore M.A."/>
            <person name="Cruz-Morales P."/>
            <person name="Barona Gomez F."/>
            <person name="Kapil T."/>
        </authorList>
    </citation>
    <scope>NUCLEOTIDE SEQUENCE [LARGE SCALE GENOMIC DNA]</scope>
    <source>
        <strain evidence="2 3">NRRL 5741</strain>
    </source>
</reference>
<sequence>MRWTGWLSRHRVLLPRVSVVARQVAEKRLHVTVAKAARRAGAALPGDLVATLTTLTTLTTPESKPYSELERLRRPPPRTAGTAWRPGPSHSANGCTAGPTAADCIRCESGRAGPSTGLRFHGVGRLRYRHGSGRQGLVATRAKG</sequence>
<dbReference type="AlphaFoldDB" id="A0A646KQ26"/>
<dbReference type="Proteomes" id="UP000419138">
    <property type="component" value="Unassembled WGS sequence"/>
</dbReference>
<keyword evidence="3" id="KW-1185">Reference proteome</keyword>
<gene>
    <name evidence="2" type="ORF">FF041_29640</name>
</gene>
<feature type="region of interest" description="Disordered" evidence="1">
    <location>
        <begin position="59"/>
        <end position="98"/>
    </location>
</feature>